<comment type="caution">
    <text evidence="2">The sequence shown here is derived from an EMBL/GenBank/DDBJ whole genome shotgun (WGS) entry which is preliminary data.</text>
</comment>
<keyword evidence="1" id="KW-0812">Transmembrane</keyword>
<protein>
    <submittedName>
        <fullName evidence="2">Uncharacterized protein</fullName>
    </submittedName>
</protein>
<reference evidence="2 3" key="1">
    <citation type="submission" date="2021-02" db="EMBL/GenBank/DDBJ databases">
        <title>Actinophytocola xerophila sp. nov., isolated from soil of cotton cropping field.</title>
        <authorList>
            <person name="Huang R."/>
            <person name="Chen X."/>
            <person name="Ge X."/>
            <person name="Liu W."/>
        </authorList>
    </citation>
    <scope>NUCLEOTIDE SEQUENCE [LARGE SCALE GENOMIC DNA]</scope>
    <source>
        <strain evidence="2 3">S1-96</strain>
    </source>
</reference>
<gene>
    <name evidence="2" type="ORF">JT362_20590</name>
</gene>
<dbReference type="RefSeq" id="WP_260193127.1">
    <property type="nucleotide sequence ID" value="NZ_JAFFZE010000015.1"/>
</dbReference>
<keyword evidence="3" id="KW-1185">Reference proteome</keyword>
<evidence type="ECO:0000313" key="2">
    <source>
        <dbReference type="EMBL" id="MCT2585524.1"/>
    </source>
</evidence>
<name>A0ABT2JCC9_9PSEU</name>
<sequence length="62" mass="6363">MFAIVAAVVFGLALILDLADASIGTTIDGATLLVAGLLCVALHLAGVGTSVRGRATAWRRRR</sequence>
<dbReference type="EMBL" id="JAFFZE010000015">
    <property type="protein sequence ID" value="MCT2585524.1"/>
    <property type="molecule type" value="Genomic_DNA"/>
</dbReference>
<feature type="transmembrane region" description="Helical" evidence="1">
    <location>
        <begin position="31"/>
        <end position="51"/>
    </location>
</feature>
<proteinExistence type="predicted"/>
<accession>A0ABT2JCC9</accession>
<organism evidence="2 3">
    <name type="scientific">Actinophytocola gossypii</name>
    <dbReference type="NCBI Taxonomy" id="2812003"/>
    <lineage>
        <taxon>Bacteria</taxon>
        <taxon>Bacillati</taxon>
        <taxon>Actinomycetota</taxon>
        <taxon>Actinomycetes</taxon>
        <taxon>Pseudonocardiales</taxon>
        <taxon>Pseudonocardiaceae</taxon>
    </lineage>
</organism>
<evidence type="ECO:0000313" key="3">
    <source>
        <dbReference type="Proteomes" id="UP001156441"/>
    </source>
</evidence>
<keyword evidence="1" id="KW-1133">Transmembrane helix</keyword>
<dbReference type="Proteomes" id="UP001156441">
    <property type="component" value="Unassembled WGS sequence"/>
</dbReference>
<keyword evidence="1" id="KW-0472">Membrane</keyword>
<evidence type="ECO:0000256" key="1">
    <source>
        <dbReference type="SAM" id="Phobius"/>
    </source>
</evidence>